<dbReference type="EMBL" id="FNCN01000016">
    <property type="protein sequence ID" value="SDH45998.1"/>
    <property type="molecule type" value="Genomic_DNA"/>
</dbReference>
<dbReference type="InterPro" id="IPR029045">
    <property type="entry name" value="ClpP/crotonase-like_dom_sf"/>
</dbReference>
<dbReference type="PANTHER" id="PTHR11941:SF54">
    <property type="entry name" value="ENOYL-COA HYDRATASE, MITOCHONDRIAL"/>
    <property type="match status" value="1"/>
</dbReference>
<dbReference type="GO" id="GO:0006635">
    <property type="term" value="P:fatty acid beta-oxidation"/>
    <property type="evidence" value="ECO:0007669"/>
    <property type="project" value="TreeGrafter"/>
</dbReference>
<proteinExistence type="inferred from homology"/>
<dbReference type="PROSITE" id="PS00166">
    <property type="entry name" value="ENOYL_COA_HYDRATASE"/>
    <property type="match status" value="1"/>
</dbReference>
<organism evidence="3 4">
    <name type="scientific">Sinosporangium album</name>
    <dbReference type="NCBI Taxonomy" id="504805"/>
    <lineage>
        <taxon>Bacteria</taxon>
        <taxon>Bacillati</taxon>
        <taxon>Actinomycetota</taxon>
        <taxon>Actinomycetes</taxon>
        <taxon>Streptosporangiales</taxon>
        <taxon>Streptosporangiaceae</taxon>
        <taxon>Sinosporangium</taxon>
    </lineage>
</organism>
<sequence>MTIIRPPTVTLRRQGPVAYLTLDLPRTGNALNILLLRELTAAVHELNRDDDIRVIVLAGAGDCFSVGGDVRELLDLADSDPGGRAVREAVERGREACQALSGARPITLARLHGKVFGAGLALAVHCDLRVAADDALFRLPELSLGMPPLWGGAGFRLISEIGASRTRELVYLCDTIDGRTALTYGLVHGLATPRDLDQTADRWARRLSRRRDTAVRLTKTALRAAEAAYRQGDLTLADGDLFHYGLRSMVTHVNLQETLSNT</sequence>
<dbReference type="InterPro" id="IPR001753">
    <property type="entry name" value="Enoyl-CoA_hydra/iso"/>
</dbReference>
<keyword evidence="4" id="KW-1185">Reference proteome</keyword>
<accession>A0A1G8CKN3</accession>
<evidence type="ECO:0000256" key="1">
    <source>
        <dbReference type="ARBA" id="ARBA00005254"/>
    </source>
</evidence>
<reference evidence="3 4" key="1">
    <citation type="submission" date="2016-10" db="EMBL/GenBank/DDBJ databases">
        <authorList>
            <person name="de Groot N.N."/>
        </authorList>
    </citation>
    <scope>NUCLEOTIDE SEQUENCE [LARGE SCALE GENOMIC DNA]</scope>
    <source>
        <strain evidence="3 4">CPCC 201354</strain>
    </source>
</reference>
<dbReference type="RefSeq" id="WP_093171617.1">
    <property type="nucleotide sequence ID" value="NZ_FNCN01000016.1"/>
</dbReference>
<dbReference type="Proteomes" id="UP000198923">
    <property type="component" value="Unassembled WGS sequence"/>
</dbReference>
<evidence type="ECO:0000313" key="4">
    <source>
        <dbReference type="Proteomes" id="UP000198923"/>
    </source>
</evidence>
<dbReference type="InterPro" id="IPR018376">
    <property type="entry name" value="Enoyl-CoA_hyd/isom_CS"/>
</dbReference>
<dbReference type="GO" id="GO:0003824">
    <property type="term" value="F:catalytic activity"/>
    <property type="evidence" value="ECO:0007669"/>
    <property type="project" value="InterPro"/>
</dbReference>
<name>A0A1G8CKN3_9ACTN</name>
<comment type="similarity">
    <text evidence="1 2">Belongs to the enoyl-CoA hydratase/isomerase family.</text>
</comment>
<dbReference type="AlphaFoldDB" id="A0A1G8CKN3"/>
<dbReference type="PANTHER" id="PTHR11941">
    <property type="entry name" value="ENOYL-COA HYDRATASE-RELATED"/>
    <property type="match status" value="1"/>
</dbReference>
<protein>
    <submittedName>
        <fullName evidence="3">Methylglutaconyl-CoA hydratase</fullName>
    </submittedName>
</protein>
<dbReference type="OrthoDB" id="9777711at2"/>
<evidence type="ECO:0000256" key="2">
    <source>
        <dbReference type="RuleBase" id="RU003707"/>
    </source>
</evidence>
<dbReference type="Pfam" id="PF00378">
    <property type="entry name" value="ECH_1"/>
    <property type="match status" value="1"/>
</dbReference>
<dbReference type="SUPFAM" id="SSF52096">
    <property type="entry name" value="ClpP/crotonase"/>
    <property type="match status" value="1"/>
</dbReference>
<dbReference type="STRING" id="504805.SAMN05421505_11649"/>
<gene>
    <name evidence="3" type="ORF">SAMN05421505_11649</name>
</gene>
<dbReference type="Gene3D" id="3.90.226.10">
    <property type="entry name" value="2-enoyl-CoA Hydratase, Chain A, domain 1"/>
    <property type="match status" value="1"/>
</dbReference>
<dbReference type="CDD" id="cd06558">
    <property type="entry name" value="crotonase-like"/>
    <property type="match status" value="1"/>
</dbReference>
<evidence type="ECO:0000313" key="3">
    <source>
        <dbReference type="EMBL" id="SDH45998.1"/>
    </source>
</evidence>